<comment type="subcellular location">
    <subcellularLocation>
        <location evidence="1">Membrane</location>
    </subcellularLocation>
</comment>
<feature type="transmembrane region" description="Helical" evidence="5">
    <location>
        <begin position="190"/>
        <end position="213"/>
    </location>
</feature>
<name>A0AAD6X0K0_9AGAR</name>
<organism evidence="6 7">
    <name type="scientific">Mycena alexandri</name>
    <dbReference type="NCBI Taxonomy" id="1745969"/>
    <lineage>
        <taxon>Eukaryota</taxon>
        <taxon>Fungi</taxon>
        <taxon>Dikarya</taxon>
        <taxon>Basidiomycota</taxon>
        <taxon>Agaricomycotina</taxon>
        <taxon>Agaricomycetes</taxon>
        <taxon>Agaricomycetidae</taxon>
        <taxon>Agaricales</taxon>
        <taxon>Marasmiineae</taxon>
        <taxon>Mycenaceae</taxon>
        <taxon>Mycena</taxon>
    </lineage>
</organism>
<keyword evidence="4 5" id="KW-0472">Membrane</keyword>
<feature type="transmembrane region" description="Helical" evidence="5">
    <location>
        <begin position="99"/>
        <end position="119"/>
    </location>
</feature>
<evidence type="ECO:0000256" key="3">
    <source>
        <dbReference type="ARBA" id="ARBA00022989"/>
    </source>
</evidence>
<keyword evidence="7" id="KW-1185">Reference proteome</keyword>
<dbReference type="InterPro" id="IPR023395">
    <property type="entry name" value="MCP_dom_sf"/>
</dbReference>
<dbReference type="AlphaFoldDB" id="A0AAD6X0K0"/>
<comment type="caution">
    <text evidence="6">The sequence shown here is derived from an EMBL/GenBank/DDBJ whole genome shotgun (WGS) entry which is preliminary data.</text>
</comment>
<dbReference type="Proteomes" id="UP001218188">
    <property type="component" value="Unassembled WGS sequence"/>
</dbReference>
<keyword evidence="3 5" id="KW-1133">Transmembrane helix</keyword>
<sequence length="370" mass="41008">MFFFLDIVLSVPFNGVLVRYRAASHSKASVEDGSVPPPPTFIGMAKRVWKLQGVEGLSKGLMPTLMGGLLFTFLFPWGWFKIYFSPSAPVTNPTRVSLLASSIYALIYTMVIVTIYRAIVTPRKLDVLNAREALHILFSAHERHKFWAIYQIPGLLPAIFINLGFNHLILSMREPILPWWQQFSPLEYSIRTACLIVVALLNTIVSAPLEVIVTRLAIQRNYGGLALANDSMNDIEPTVPPAAADAQSDAALDAVPQTQTAPETSPKVEQSVEVITEPFSEKASYPDIKSVETSTIPVAAAQVVNTTDASSIDLERGLLSVDFDNIVVHLRNENGPYLGFVDCAKKIIAEEGWPTLYRMWFLTFLGAFFM</sequence>
<evidence type="ECO:0000256" key="5">
    <source>
        <dbReference type="SAM" id="Phobius"/>
    </source>
</evidence>
<accession>A0AAD6X0K0</accession>
<evidence type="ECO:0000313" key="6">
    <source>
        <dbReference type="EMBL" id="KAJ7030381.1"/>
    </source>
</evidence>
<dbReference type="Gene3D" id="1.50.40.10">
    <property type="entry name" value="Mitochondrial carrier domain"/>
    <property type="match status" value="2"/>
</dbReference>
<reference evidence="6" key="1">
    <citation type="submission" date="2023-03" db="EMBL/GenBank/DDBJ databases">
        <title>Massive genome expansion in bonnet fungi (Mycena s.s.) driven by repeated elements and novel gene families across ecological guilds.</title>
        <authorList>
            <consortium name="Lawrence Berkeley National Laboratory"/>
            <person name="Harder C.B."/>
            <person name="Miyauchi S."/>
            <person name="Viragh M."/>
            <person name="Kuo A."/>
            <person name="Thoen E."/>
            <person name="Andreopoulos B."/>
            <person name="Lu D."/>
            <person name="Skrede I."/>
            <person name="Drula E."/>
            <person name="Henrissat B."/>
            <person name="Morin E."/>
            <person name="Kohler A."/>
            <person name="Barry K."/>
            <person name="LaButti K."/>
            <person name="Morin E."/>
            <person name="Salamov A."/>
            <person name="Lipzen A."/>
            <person name="Mereny Z."/>
            <person name="Hegedus B."/>
            <person name="Baldrian P."/>
            <person name="Stursova M."/>
            <person name="Weitz H."/>
            <person name="Taylor A."/>
            <person name="Grigoriev I.V."/>
            <person name="Nagy L.G."/>
            <person name="Martin F."/>
            <person name="Kauserud H."/>
        </authorList>
    </citation>
    <scope>NUCLEOTIDE SEQUENCE</scope>
    <source>
        <strain evidence="6">CBHHK200</strain>
    </source>
</reference>
<gene>
    <name evidence="6" type="ORF">C8F04DRAFT_1113452</name>
</gene>
<dbReference type="EMBL" id="JARJCM010000091">
    <property type="protein sequence ID" value="KAJ7030381.1"/>
    <property type="molecule type" value="Genomic_DNA"/>
</dbReference>
<keyword evidence="2 5" id="KW-0812">Transmembrane</keyword>
<protein>
    <submittedName>
        <fullName evidence="6">Uncharacterized protein</fullName>
    </submittedName>
</protein>
<proteinExistence type="predicted"/>
<evidence type="ECO:0000256" key="4">
    <source>
        <dbReference type="ARBA" id="ARBA00023136"/>
    </source>
</evidence>
<evidence type="ECO:0000256" key="1">
    <source>
        <dbReference type="ARBA" id="ARBA00004370"/>
    </source>
</evidence>
<evidence type="ECO:0000256" key="2">
    <source>
        <dbReference type="ARBA" id="ARBA00022692"/>
    </source>
</evidence>
<feature type="transmembrane region" description="Helical" evidence="5">
    <location>
        <begin position="147"/>
        <end position="170"/>
    </location>
</feature>
<dbReference type="SUPFAM" id="SSF103506">
    <property type="entry name" value="Mitochondrial carrier"/>
    <property type="match status" value="1"/>
</dbReference>
<dbReference type="GO" id="GO:0016020">
    <property type="term" value="C:membrane"/>
    <property type="evidence" value="ECO:0007669"/>
    <property type="project" value="UniProtKB-SubCell"/>
</dbReference>
<evidence type="ECO:0000313" key="7">
    <source>
        <dbReference type="Proteomes" id="UP001218188"/>
    </source>
</evidence>
<feature type="transmembrane region" description="Helical" evidence="5">
    <location>
        <begin position="60"/>
        <end position="79"/>
    </location>
</feature>